<evidence type="ECO:0000313" key="1">
    <source>
        <dbReference type="EMBL" id="CAB4140578.1"/>
    </source>
</evidence>
<reference evidence="1" key="1">
    <citation type="submission" date="2020-04" db="EMBL/GenBank/DDBJ databases">
        <authorList>
            <person name="Chiriac C."/>
            <person name="Salcher M."/>
            <person name="Ghai R."/>
            <person name="Kavagutti S V."/>
        </authorList>
    </citation>
    <scope>NUCLEOTIDE SEQUENCE</scope>
</reference>
<protein>
    <submittedName>
        <fullName evidence="1">Uncharacterized protein</fullName>
    </submittedName>
</protein>
<accession>A0A6J5M1F5</accession>
<name>A0A6J5M1F5_9CAUD</name>
<sequence>MLNPPPIPTDQDKARLEALLKQIAEQQEKRNAS</sequence>
<gene>
    <name evidence="1" type="ORF">UFOVP398_52</name>
</gene>
<proteinExistence type="predicted"/>
<organism evidence="1">
    <name type="scientific">uncultured Caudovirales phage</name>
    <dbReference type="NCBI Taxonomy" id="2100421"/>
    <lineage>
        <taxon>Viruses</taxon>
        <taxon>Duplodnaviria</taxon>
        <taxon>Heunggongvirae</taxon>
        <taxon>Uroviricota</taxon>
        <taxon>Caudoviricetes</taxon>
        <taxon>Peduoviridae</taxon>
        <taxon>Maltschvirus</taxon>
        <taxon>Maltschvirus maltsch</taxon>
    </lineage>
</organism>
<dbReference type="EMBL" id="LR796376">
    <property type="protein sequence ID" value="CAB4140578.1"/>
    <property type="molecule type" value="Genomic_DNA"/>
</dbReference>